<dbReference type="AlphaFoldDB" id="A0A5C8DXS6"/>
<keyword evidence="1" id="KW-0472">Membrane</keyword>
<comment type="caution">
    <text evidence="3">The sequence shown here is derived from an EMBL/GenBank/DDBJ whole genome shotgun (WGS) entry which is preliminary data.</text>
</comment>
<feature type="domain" description="Zinc-ribbon" evidence="2">
    <location>
        <begin position="2"/>
        <end position="24"/>
    </location>
</feature>
<accession>A0A5C8DXS6</accession>
<protein>
    <submittedName>
        <fullName evidence="3">Zinc ribbon domain-containing protein</fullName>
    </submittedName>
</protein>
<dbReference type="Proteomes" id="UP000324707">
    <property type="component" value="Unassembled WGS sequence"/>
</dbReference>
<dbReference type="InterPro" id="IPR026870">
    <property type="entry name" value="Zinc_ribbon_dom"/>
</dbReference>
<name>A0A5C8DXS6_9SPIR</name>
<organism evidence="3 4">
    <name type="scientific">Brachyspira aalborgi</name>
    <dbReference type="NCBI Taxonomy" id="29522"/>
    <lineage>
        <taxon>Bacteria</taxon>
        <taxon>Pseudomonadati</taxon>
        <taxon>Spirochaetota</taxon>
        <taxon>Spirochaetia</taxon>
        <taxon>Brachyspirales</taxon>
        <taxon>Brachyspiraceae</taxon>
        <taxon>Brachyspira</taxon>
    </lineage>
</organism>
<dbReference type="RefSeq" id="WP_147737239.1">
    <property type="nucleotide sequence ID" value="NZ_SAXX01000023.1"/>
</dbReference>
<keyword evidence="1" id="KW-1133">Transmembrane helix</keyword>
<proteinExistence type="predicted"/>
<feature type="transmembrane region" description="Helical" evidence="1">
    <location>
        <begin position="101"/>
        <end position="120"/>
    </location>
</feature>
<dbReference type="EMBL" id="SAXX01000023">
    <property type="protein sequence ID" value="TXJ30350.1"/>
    <property type="molecule type" value="Genomic_DNA"/>
</dbReference>
<reference evidence="3 4" key="1">
    <citation type="journal article" date="1992" name="Lakartidningen">
        <title>[Penicillin V and not amoxicillin is the first choice preparation in acute otitis].</title>
        <authorList>
            <person name="Kamme C."/>
            <person name="Lundgren K."/>
            <person name="Prellner K."/>
        </authorList>
    </citation>
    <scope>NUCLEOTIDE SEQUENCE [LARGE SCALE GENOMIC DNA]</scope>
    <source>
        <strain evidence="3 4">PC5538III-lc</strain>
    </source>
</reference>
<dbReference type="Pfam" id="PF13240">
    <property type="entry name" value="Zn_Ribbon_1"/>
    <property type="match status" value="1"/>
</dbReference>
<evidence type="ECO:0000256" key="1">
    <source>
        <dbReference type="SAM" id="Phobius"/>
    </source>
</evidence>
<gene>
    <name evidence="3" type="ORF">EPJ69_09770</name>
</gene>
<evidence type="ECO:0000313" key="3">
    <source>
        <dbReference type="EMBL" id="TXJ30350.1"/>
    </source>
</evidence>
<evidence type="ECO:0000313" key="4">
    <source>
        <dbReference type="Proteomes" id="UP000324707"/>
    </source>
</evidence>
<keyword evidence="1" id="KW-0812">Transmembrane</keyword>
<evidence type="ECO:0000259" key="2">
    <source>
        <dbReference type="Pfam" id="PF13240"/>
    </source>
</evidence>
<sequence>MFCSKCGTQLNEDAKFCNNCGASVGVGNTQQNTFQTNNTQSSQQFQSNNQGQAQNVKNFYIKIDGFKNGLESKLNWVQSASWAAPWLLCWAVSNLADPSDLLIGFLFILGIIAPIIITILNPKGIFIDLVNGVIISNKEAKFNYFKETINISNIKEVKIEKYKIGWLHVSNPFDFLFATGQFDNISLIDDKGDKLLSTQIYKPNNAKSYIDALKNMCQILNRSDITFTVDNEIKKDLKYLKEDKKKEENS</sequence>